<evidence type="ECO:0000256" key="7">
    <source>
        <dbReference type="ARBA" id="ARBA00023163"/>
    </source>
</evidence>
<accession>A0A7C3SJA1</accession>
<comment type="caution">
    <text evidence="12">The sequence shown here is derived from an EMBL/GenBank/DDBJ whole genome shotgun (WGS) entry which is preliminary data.</text>
</comment>
<dbReference type="CDD" id="cd00383">
    <property type="entry name" value="trans_reg_C"/>
    <property type="match status" value="1"/>
</dbReference>
<feature type="domain" description="Response regulatory" evidence="10">
    <location>
        <begin position="4"/>
        <end position="117"/>
    </location>
</feature>
<feature type="DNA-binding region" description="OmpR/PhoB-type" evidence="9">
    <location>
        <begin position="129"/>
        <end position="228"/>
    </location>
</feature>
<dbReference type="PROSITE" id="PS50110">
    <property type="entry name" value="RESPONSE_REGULATORY"/>
    <property type="match status" value="1"/>
</dbReference>
<feature type="domain" description="OmpR/PhoB-type" evidence="11">
    <location>
        <begin position="129"/>
        <end position="228"/>
    </location>
</feature>
<dbReference type="Pfam" id="PF00072">
    <property type="entry name" value="Response_reg"/>
    <property type="match status" value="1"/>
</dbReference>
<name>A0A7C3SJA1_9BACT</name>
<dbReference type="InterPro" id="IPR011006">
    <property type="entry name" value="CheY-like_superfamily"/>
</dbReference>
<evidence type="ECO:0000313" key="12">
    <source>
        <dbReference type="EMBL" id="HGB14599.1"/>
    </source>
</evidence>
<dbReference type="GO" id="GO:0000156">
    <property type="term" value="F:phosphorelay response regulator activity"/>
    <property type="evidence" value="ECO:0007669"/>
    <property type="project" value="TreeGrafter"/>
</dbReference>
<dbReference type="AlphaFoldDB" id="A0A7C3SJA1"/>
<evidence type="ECO:0000256" key="5">
    <source>
        <dbReference type="ARBA" id="ARBA00023015"/>
    </source>
</evidence>
<dbReference type="GO" id="GO:0005829">
    <property type="term" value="C:cytosol"/>
    <property type="evidence" value="ECO:0007669"/>
    <property type="project" value="TreeGrafter"/>
</dbReference>
<dbReference type="FunFam" id="1.10.10.10:FF:000210">
    <property type="entry name" value="Winged-helix transcriptional response regulator KdpE"/>
    <property type="match status" value="1"/>
</dbReference>
<keyword evidence="5" id="KW-0805">Transcription regulation</keyword>
<organism evidence="12">
    <name type="scientific">Desulfobacca acetoxidans</name>
    <dbReference type="NCBI Taxonomy" id="60893"/>
    <lineage>
        <taxon>Bacteria</taxon>
        <taxon>Pseudomonadati</taxon>
        <taxon>Thermodesulfobacteriota</taxon>
        <taxon>Desulfobaccia</taxon>
        <taxon>Desulfobaccales</taxon>
        <taxon>Desulfobaccaceae</taxon>
        <taxon>Desulfobacca</taxon>
    </lineage>
</organism>
<protein>
    <submittedName>
        <fullName evidence="12">Response regulator</fullName>
    </submittedName>
</protein>
<evidence type="ECO:0000259" key="10">
    <source>
        <dbReference type="PROSITE" id="PS50110"/>
    </source>
</evidence>
<evidence type="ECO:0000256" key="9">
    <source>
        <dbReference type="PROSITE-ProRule" id="PRU01091"/>
    </source>
</evidence>
<keyword evidence="2" id="KW-0963">Cytoplasm</keyword>
<evidence type="ECO:0000256" key="6">
    <source>
        <dbReference type="ARBA" id="ARBA00023125"/>
    </source>
</evidence>
<dbReference type="PROSITE" id="PS51755">
    <property type="entry name" value="OMPR_PHOB"/>
    <property type="match status" value="1"/>
</dbReference>
<evidence type="ECO:0000256" key="1">
    <source>
        <dbReference type="ARBA" id="ARBA00004496"/>
    </source>
</evidence>
<evidence type="ECO:0000256" key="3">
    <source>
        <dbReference type="ARBA" id="ARBA00022553"/>
    </source>
</evidence>
<keyword evidence="3 8" id="KW-0597">Phosphoprotein</keyword>
<dbReference type="Gene3D" id="6.10.250.690">
    <property type="match status" value="1"/>
</dbReference>
<evidence type="ECO:0000256" key="8">
    <source>
        <dbReference type="PROSITE-ProRule" id="PRU00169"/>
    </source>
</evidence>
<keyword evidence="4" id="KW-0902">Two-component regulatory system</keyword>
<evidence type="ECO:0000259" key="11">
    <source>
        <dbReference type="PROSITE" id="PS51755"/>
    </source>
</evidence>
<proteinExistence type="predicted"/>
<keyword evidence="6 9" id="KW-0238">DNA-binding</keyword>
<dbReference type="InterPro" id="IPR036388">
    <property type="entry name" value="WH-like_DNA-bd_sf"/>
</dbReference>
<dbReference type="Gene3D" id="1.10.10.10">
    <property type="entry name" value="Winged helix-like DNA-binding domain superfamily/Winged helix DNA-binding domain"/>
    <property type="match status" value="1"/>
</dbReference>
<dbReference type="SMART" id="SM00862">
    <property type="entry name" value="Trans_reg_C"/>
    <property type="match status" value="1"/>
</dbReference>
<sequence length="229" mass="26156">MKPRVLLIEDDPHIRRFLRASLGTQGYELVEAENGREGLALAAAQSPDLVLLDLGLPDMEGLEVIQRLRAWSQVPIIILSARGQERDKIANLDAGADDYLTKPFGVGELLARMRVALRRTGPTASDRPESEFALGNIRVDLERRQVFRNNREVHLTPIEYKLLTTLIKYRGKVVTHRQLLKEVWGPAHIEQQPYLRIFILNLRRKLEDNPARPAFLLTEPGVGYRLREE</sequence>
<comment type="subcellular location">
    <subcellularLocation>
        <location evidence="1">Cytoplasm</location>
    </subcellularLocation>
</comment>
<gene>
    <name evidence="12" type="ORF">ENV62_05115</name>
</gene>
<dbReference type="GO" id="GO:0042802">
    <property type="term" value="F:identical protein binding"/>
    <property type="evidence" value="ECO:0007669"/>
    <property type="project" value="UniProtKB-ARBA"/>
</dbReference>
<dbReference type="InterPro" id="IPR001867">
    <property type="entry name" value="OmpR/PhoB-type_DNA-bd"/>
</dbReference>
<feature type="modified residue" description="4-aspartylphosphate" evidence="8">
    <location>
        <position position="53"/>
    </location>
</feature>
<dbReference type="SMART" id="SM00448">
    <property type="entry name" value="REC"/>
    <property type="match status" value="1"/>
</dbReference>
<dbReference type="FunFam" id="3.40.50.2300:FF:000021">
    <property type="entry name" value="Two-component system response regulator KdpE"/>
    <property type="match status" value="1"/>
</dbReference>
<evidence type="ECO:0000256" key="2">
    <source>
        <dbReference type="ARBA" id="ARBA00022490"/>
    </source>
</evidence>
<dbReference type="PANTHER" id="PTHR48111">
    <property type="entry name" value="REGULATOR OF RPOS"/>
    <property type="match status" value="1"/>
</dbReference>
<dbReference type="GO" id="GO:0045893">
    <property type="term" value="P:positive regulation of DNA-templated transcription"/>
    <property type="evidence" value="ECO:0007669"/>
    <property type="project" value="UniProtKB-ARBA"/>
</dbReference>
<dbReference type="GO" id="GO:0032993">
    <property type="term" value="C:protein-DNA complex"/>
    <property type="evidence" value="ECO:0007669"/>
    <property type="project" value="TreeGrafter"/>
</dbReference>
<dbReference type="CDD" id="cd17620">
    <property type="entry name" value="REC_OmpR_KdpE-like"/>
    <property type="match status" value="1"/>
</dbReference>
<dbReference type="InterPro" id="IPR039420">
    <property type="entry name" value="WalR-like"/>
</dbReference>
<dbReference type="Gene3D" id="3.40.50.2300">
    <property type="match status" value="1"/>
</dbReference>
<dbReference type="PANTHER" id="PTHR48111:SF50">
    <property type="entry name" value="KDP OPERON TRANSCRIPTIONAL REGULATORY PROTEIN KDPE"/>
    <property type="match status" value="1"/>
</dbReference>
<dbReference type="Pfam" id="PF00486">
    <property type="entry name" value="Trans_reg_C"/>
    <property type="match status" value="1"/>
</dbReference>
<dbReference type="EMBL" id="DTHB01000042">
    <property type="protein sequence ID" value="HGB14599.1"/>
    <property type="molecule type" value="Genomic_DNA"/>
</dbReference>
<dbReference type="SUPFAM" id="SSF52172">
    <property type="entry name" value="CheY-like"/>
    <property type="match status" value="1"/>
</dbReference>
<dbReference type="GO" id="GO:0000987">
    <property type="term" value="F:cis-regulatory region sequence-specific DNA binding"/>
    <property type="evidence" value="ECO:0007669"/>
    <property type="project" value="UniProtKB-ARBA"/>
</dbReference>
<evidence type="ECO:0000256" key="4">
    <source>
        <dbReference type="ARBA" id="ARBA00023012"/>
    </source>
</evidence>
<reference evidence="12" key="1">
    <citation type="journal article" date="2020" name="mSystems">
        <title>Genome- and Community-Level Interaction Insights into Carbon Utilization and Element Cycling Functions of Hydrothermarchaeota in Hydrothermal Sediment.</title>
        <authorList>
            <person name="Zhou Z."/>
            <person name="Liu Y."/>
            <person name="Xu W."/>
            <person name="Pan J."/>
            <person name="Luo Z.H."/>
            <person name="Li M."/>
        </authorList>
    </citation>
    <scope>NUCLEOTIDE SEQUENCE [LARGE SCALE GENOMIC DNA]</scope>
    <source>
        <strain evidence="12">SpSt-776</strain>
    </source>
</reference>
<keyword evidence="7" id="KW-0804">Transcription</keyword>
<dbReference type="InterPro" id="IPR001789">
    <property type="entry name" value="Sig_transdc_resp-reg_receiver"/>
</dbReference>